<feature type="compositionally biased region" description="Low complexity" evidence="4">
    <location>
        <begin position="629"/>
        <end position="663"/>
    </location>
</feature>
<dbReference type="InterPro" id="IPR011124">
    <property type="entry name" value="Znf_CW"/>
</dbReference>
<dbReference type="SMART" id="SM00298">
    <property type="entry name" value="CHROMO"/>
    <property type="match status" value="1"/>
</dbReference>
<feature type="compositionally biased region" description="Basic and acidic residues" evidence="4">
    <location>
        <begin position="128"/>
        <end position="141"/>
    </location>
</feature>
<gene>
    <name evidence="7" type="ORF">APUTEX25_004597</name>
</gene>
<dbReference type="Pfam" id="PF07496">
    <property type="entry name" value="zf-CW"/>
    <property type="match status" value="1"/>
</dbReference>
<dbReference type="InterPro" id="IPR000953">
    <property type="entry name" value="Chromo/chromo_shadow_dom"/>
</dbReference>
<dbReference type="PROSITE" id="PS51050">
    <property type="entry name" value="ZF_CW"/>
    <property type="match status" value="1"/>
</dbReference>
<keyword evidence="2" id="KW-0863">Zinc-finger</keyword>
<feature type="compositionally biased region" description="Low complexity" evidence="4">
    <location>
        <begin position="610"/>
        <end position="619"/>
    </location>
</feature>
<sequence length="775" mass="82088">MWQGVWFQRYAEPTAGGQPGDDWEKGSYIYFDYLLHGNDHDIGWCYRLKEDFLFQYAALARVLWKFQAGDPGTSFRADWRAGQAHVVPQHLSPPVATMNSEEQDAEIDALDALGALADFASEQASEDEGGHLARGDSHGPEAEGPGGRDLQKWIQCSVCEKWRKVPFNLSDADIPDDWACGDNTWGLDSATCDAEQAMSNDEIDYILSAQAAQLETEAAGDAAGEQVALHSWFLLLQHHAISPPSPDQVLGDARRSPGPAPEYLVKYSGRSHLHDEWVPEAVLLQIAKRKVLNFRKRAGGAPVVLADPAWCRPERLVARRASPAGPGWELGLGPGVVEIGHQAAEILLMMRPPDEAPSDFQEYTLVAILAVAAHLSQHHLGERYGLEALAARYGQDPDALEQVFEYIMQSLVSYRAMHVRVQQLALEGGMPSGEEYGEREGGGRHGLASSGGLLAAMSDLDGFTAKLNAILAADLAPAALAAGPLDVGNNLVQQLGAMLAPDSPGGALPAEVEALLQNLRGLQEQVALLDRIQNIRVKNIQDEYQRYMERVRGKAQSAIDAANAAYSQQRTVLMARFDTLVTVLSQHQQAAQAAQRQQVVVPQAQQNPTLVPEALDGGPAPDPAPAQPAAPDATVAGVAAPAPAAASIPDAAPSTDATADSGASPPPDARQATESPEPPAPSAMDVDLSPPVSLPSPYSMSLSPGEGAAGVAQPAAEPGTVTLPGGEVVRVASLSNWVHGGLVQPGPKGPAPQPESIPEAGTGLSEGTDQAPQEG</sequence>
<evidence type="ECO:0000313" key="7">
    <source>
        <dbReference type="EMBL" id="RMZ56173.1"/>
    </source>
</evidence>
<feature type="domain" description="CW-type" evidence="6">
    <location>
        <begin position="147"/>
        <end position="200"/>
    </location>
</feature>
<feature type="compositionally biased region" description="Polar residues" evidence="4">
    <location>
        <begin position="765"/>
        <end position="775"/>
    </location>
</feature>
<reference evidence="8" key="1">
    <citation type="journal article" date="2018" name="Algal Res.">
        <title>Characterization of plant carbon substrate utilization by Auxenochlorella protothecoides.</title>
        <authorList>
            <person name="Vogler B.W."/>
            <person name="Starkenburg S.R."/>
            <person name="Sudasinghe N."/>
            <person name="Schambach J.Y."/>
            <person name="Rollin J.A."/>
            <person name="Pattathil S."/>
            <person name="Barry A.N."/>
        </authorList>
    </citation>
    <scope>NUCLEOTIDE SEQUENCE [LARGE SCALE GENOMIC DNA]</scope>
    <source>
        <strain evidence="8">UTEX 25</strain>
    </source>
</reference>
<feature type="domain" description="Chromo" evidence="5">
    <location>
        <begin position="244"/>
        <end position="297"/>
    </location>
</feature>
<dbReference type="InterPro" id="IPR038635">
    <property type="entry name" value="CCR4-NOT_su2/3/5_C_sf"/>
</dbReference>
<dbReference type="PROSITE" id="PS50013">
    <property type="entry name" value="CHROMO_2"/>
    <property type="match status" value="1"/>
</dbReference>
<dbReference type="AlphaFoldDB" id="A0A3M7L088"/>
<evidence type="ECO:0000256" key="3">
    <source>
        <dbReference type="ARBA" id="ARBA00022833"/>
    </source>
</evidence>
<evidence type="ECO:0000256" key="4">
    <source>
        <dbReference type="SAM" id="MobiDB-lite"/>
    </source>
</evidence>
<evidence type="ECO:0000256" key="1">
    <source>
        <dbReference type="ARBA" id="ARBA00022723"/>
    </source>
</evidence>
<keyword evidence="3" id="KW-0862">Zinc</keyword>
<organism evidence="7 8">
    <name type="scientific">Auxenochlorella protothecoides</name>
    <name type="common">Green microalga</name>
    <name type="synonym">Chlorella protothecoides</name>
    <dbReference type="NCBI Taxonomy" id="3075"/>
    <lineage>
        <taxon>Eukaryota</taxon>
        <taxon>Viridiplantae</taxon>
        <taxon>Chlorophyta</taxon>
        <taxon>core chlorophytes</taxon>
        <taxon>Trebouxiophyceae</taxon>
        <taxon>Chlorellales</taxon>
        <taxon>Chlorellaceae</taxon>
        <taxon>Auxenochlorella</taxon>
    </lineage>
</organism>
<comment type="caution">
    <text evidence="7">The sequence shown here is derived from an EMBL/GenBank/DDBJ whole genome shotgun (WGS) entry which is preliminary data.</text>
</comment>
<proteinExistence type="predicted"/>
<dbReference type="Proteomes" id="UP000279271">
    <property type="component" value="Unassembled WGS sequence"/>
</dbReference>
<feature type="region of interest" description="Disordered" evidence="4">
    <location>
        <begin position="739"/>
        <end position="775"/>
    </location>
</feature>
<name>A0A3M7L088_AUXPR</name>
<evidence type="ECO:0000313" key="8">
    <source>
        <dbReference type="Proteomes" id="UP000279271"/>
    </source>
</evidence>
<dbReference type="GO" id="GO:0008270">
    <property type="term" value="F:zinc ion binding"/>
    <property type="evidence" value="ECO:0007669"/>
    <property type="project" value="UniProtKB-KW"/>
</dbReference>
<dbReference type="EMBL" id="QOKY01000154">
    <property type="protein sequence ID" value="RMZ56173.1"/>
    <property type="molecule type" value="Genomic_DNA"/>
</dbReference>
<dbReference type="SUPFAM" id="SSF54160">
    <property type="entry name" value="Chromo domain-like"/>
    <property type="match status" value="1"/>
</dbReference>
<dbReference type="InterPro" id="IPR016197">
    <property type="entry name" value="Chromo-like_dom_sf"/>
</dbReference>
<feature type="region of interest" description="Disordered" evidence="4">
    <location>
        <begin position="124"/>
        <end position="149"/>
    </location>
</feature>
<dbReference type="Gene3D" id="3.30.40.100">
    <property type="match status" value="1"/>
</dbReference>
<protein>
    <recommendedName>
        <fullName evidence="9">CW-type domain-containing protein</fullName>
    </recommendedName>
</protein>
<dbReference type="Gene3D" id="2.40.50.40">
    <property type="match status" value="1"/>
</dbReference>
<evidence type="ECO:0000259" key="6">
    <source>
        <dbReference type="PROSITE" id="PS51050"/>
    </source>
</evidence>
<evidence type="ECO:0000259" key="5">
    <source>
        <dbReference type="PROSITE" id="PS50013"/>
    </source>
</evidence>
<keyword evidence="1" id="KW-0479">Metal-binding</keyword>
<accession>A0A3M7L088</accession>
<dbReference type="Gene3D" id="2.30.30.1020">
    <property type="entry name" value="CCR4-NOT complex subunit 2/3/5, C-terminal domain"/>
    <property type="match status" value="1"/>
</dbReference>
<evidence type="ECO:0008006" key="9">
    <source>
        <dbReference type="Google" id="ProtNLM"/>
    </source>
</evidence>
<dbReference type="PANTHER" id="PTHR46245">
    <property type="entry name" value="B3 DOMAIN-CONTAINING PROTEIN OS07G0563300"/>
    <property type="match status" value="1"/>
</dbReference>
<feature type="region of interest" description="Disordered" evidence="4">
    <location>
        <begin position="610"/>
        <end position="723"/>
    </location>
</feature>
<evidence type="ECO:0000256" key="2">
    <source>
        <dbReference type="ARBA" id="ARBA00022771"/>
    </source>
</evidence>
<feature type="compositionally biased region" description="Low complexity" evidence="4">
    <location>
        <begin position="688"/>
        <end position="704"/>
    </location>
</feature>